<protein>
    <submittedName>
        <fullName evidence="2">Uncharacterized protein DUF1707</fullName>
    </submittedName>
</protein>
<dbReference type="Pfam" id="PF08044">
    <property type="entry name" value="DUF1707"/>
    <property type="match status" value="1"/>
</dbReference>
<dbReference type="InterPro" id="IPR012551">
    <property type="entry name" value="DUF1707_SHOCT-like"/>
</dbReference>
<reference evidence="2 3" key="1">
    <citation type="submission" date="2018-06" db="EMBL/GenBank/DDBJ databases">
        <title>Freshwater and sediment microbial communities from various areas in North America, analyzing microbe dynamics in response to fracking.</title>
        <authorList>
            <person name="Lamendella R."/>
        </authorList>
    </citation>
    <scope>NUCLEOTIDE SEQUENCE [LARGE SCALE GENOMIC DNA]</scope>
    <source>
        <strain evidence="2 3">3b_TX</strain>
    </source>
</reference>
<proteinExistence type="predicted"/>
<dbReference type="Proteomes" id="UP000253509">
    <property type="component" value="Unassembled WGS sequence"/>
</dbReference>
<dbReference type="AlphaFoldDB" id="A0A366IDF4"/>
<evidence type="ECO:0000259" key="1">
    <source>
        <dbReference type="Pfam" id="PF08044"/>
    </source>
</evidence>
<dbReference type="EMBL" id="QNSB01000015">
    <property type="protein sequence ID" value="RBP68748.1"/>
    <property type="molecule type" value="Genomic_DNA"/>
</dbReference>
<sequence length="204" mass="21713">MLKVITDAVSNGRLDPEETAERQDAAITAKYLDDLMPLIEDLPEGHDLYRTLQLQSGIAPSGELDRLQRGPALLSPRAEPGSAAPINSVAVLSGREIDVPPGTAELTTYALMGGDDIDLCEVMGPGVTVTITSFAMWAGNSIYVPPGVRIRDETINLLAGNEVKGDARGDGSNGTLVLKGFSLMAGHDVRLAKGYRAKDQRSLR</sequence>
<accession>A0A366IDF4</accession>
<keyword evidence="3" id="KW-1185">Reference proteome</keyword>
<evidence type="ECO:0000313" key="3">
    <source>
        <dbReference type="Proteomes" id="UP000253509"/>
    </source>
</evidence>
<name>A0A366IDF4_9MICO</name>
<feature type="domain" description="DUF1707" evidence="1">
    <location>
        <begin position="2"/>
        <end position="43"/>
    </location>
</feature>
<comment type="caution">
    <text evidence="2">The sequence shown here is derived from an EMBL/GenBank/DDBJ whole genome shotgun (WGS) entry which is preliminary data.</text>
</comment>
<gene>
    <name evidence="2" type="ORF">DFO65_11525</name>
</gene>
<evidence type="ECO:0000313" key="2">
    <source>
        <dbReference type="EMBL" id="RBP68748.1"/>
    </source>
</evidence>
<organism evidence="2 3">
    <name type="scientific">Brevibacterium celere</name>
    <dbReference type="NCBI Taxonomy" id="225845"/>
    <lineage>
        <taxon>Bacteria</taxon>
        <taxon>Bacillati</taxon>
        <taxon>Actinomycetota</taxon>
        <taxon>Actinomycetes</taxon>
        <taxon>Micrococcales</taxon>
        <taxon>Brevibacteriaceae</taxon>
        <taxon>Brevibacterium</taxon>
    </lineage>
</organism>